<keyword evidence="6 7" id="KW-0503">Monooxygenase</keyword>
<evidence type="ECO:0000313" key="9">
    <source>
        <dbReference type="Proteomes" id="UP000638313"/>
    </source>
</evidence>
<keyword evidence="5 7" id="KW-0408">Iron</keyword>
<evidence type="ECO:0000256" key="2">
    <source>
        <dbReference type="ARBA" id="ARBA00022617"/>
    </source>
</evidence>
<evidence type="ECO:0000256" key="6">
    <source>
        <dbReference type="ARBA" id="ARBA00023033"/>
    </source>
</evidence>
<dbReference type="GO" id="GO:0006707">
    <property type="term" value="P:cholesterol catabolic process"/>
    <property type="evidence" value="ECO:0007669"/>
    <property type="project" value="TreeGrafter"/>
</dbReference>
<evidence type="ECO:0000313" key="8">
    <source>
        <dbReference type="EMBL" id="GHF52353.1"/>
    </source>
</evidence>
<dbReference type="CDD" id="cd11033">
    <property type="entry name" value="CYP142-like"/>
    <property type="match status" value="1"/>
</dbReference>
<dbReference type="RefSeq" id="WP_190130761.1">
    <property type="nucleotide sequence ID" value="NZ_BNBD01000007.1"/>
</dbReference>
<dbReference type="PROSITE" id="PS00086">
    <property type="entry name" value="CYTOCHROME_P450"/>
    <property type="match status" value="1"/>
</dbReference>
<dbReference type="Proteomes" id="UP000638313">
    <property type="component" value="Unassembled WGS sequence"/>
</dbReference>
<keyword evidence="9" id="KW-1185">Reference proteome</keyword>
<sequence>MNGRSPRWTVGGPDLDLADPHFYTDPRHHGIWRAARDAHPVAWTESARTGGFWSVTTHAEGSAVLRNPQVFVSGLGMRLGADPRGVEAAAGRMLVVSDGAAHRRLRSAHQSWFNGRAVAALLPVLRRQVDARLGELLARGGPFDAVAELAEWMPTWVLFEMMDIPGPDRDELAGIMARAFDDADESAAGAAGRTAAHTEIFAYFAGLLDDRRDCPGRDIVSSLATAEAHGRPFTDDEVLLNCDGLMNGGLETTPHAVSGALLALARRPDAWRLLKQDPGLLDTAVEEVLRWTSPALHAMRTAAEDTTLGGARIRRGDRVVVWLPSCNHDERVFPDPDAFEIGRRPNPHLGFGGGPHYCVGSTLARAEVRCLLEALLRHVKSIEVTGDAPRRPSNFLRGLQRLEVELVPEAGNGRGAGADGEEDVHVHEAHEHVRATGDAAGDAA</sequence>
<comment type="caution">
    <text evidence="8">The sequence shown here is derived from an EMBL/GenBank/DDBJ whole genome shotgun (WGS) entry which is preliminary data.</text>
</comment>
<reference evidence="8" key="2">
    <citation type="submission" date="2020-09" db="EMBL/GenBank/DDBJ databases">
        <authorList>
            <person name="Sun Q."/>
            <person name="Ohkuma M."/>
        </authorList>
    </citation>
    <scope>NUCLEOTIDE SEQUENCE</scope>
    <source>
        <strain evidence="8">JCM 4059</strain>
    </source>
</reference>
<dbReference type="InterPro" id="IPR017972">
    <property type="entry name" value="Cyt_P450_CS"/>
</dbReference>
<dbReference type="InterPro" id="IPR001128">
    <property type="entry name" value="Cyt_P450"/>
</dbReference>
<evidence type="ECO:0000256" key="3">
    <source>
        <dbReference type="ARBA" id="ARBA00022723"/>
    </source>
</evidence>
<protein>
    <submittedName>
        <fullName evidence="8">Cytochrome P450</fullName>
    </submittedName>
</protein>
<dbReference type="Gene3D" id="1.10.630.10">
    <property type="entry name" value="Cytochrome P450"/>
    <property type="match status" value="1"/>
</dbReference>
<organism evidence="8 9">
    <name type="scientific">Streptomyces mashuensis</name>
    <dbReference type="NCBI Taxonomy" id="33904"/>
    <lineage>
        <taxon>Bacteria</taxon>
        <taxon>Bacillati</taxon>
        <taxon>Actinomycetota</taxon>
        <taxon>Actinomycetes</taxon>
        <taxon>Kitasatosporales</taxon>
        <taxon>Streptomycetaceae</taxon>
        <taxon>Streptomyces</taxon>
    </lineage>
</organism>
<dbReference type="GO" id="GO:0020037">
    <property type="term" value="F:heme binding"/>
    <property type="evidence" value="ECO:0007669"/>
    <property type="project" value="InterPro"/>
</dbReference>
<gene>
    <name evidence="8" type="ORF">GCM10010218_37260</name>
</gene>
<proteinExistence type="inferred from homology"/>
<dbReference type="InterPro" id="IPR002397">
    <property type="entry name" value="Cyt_P450_B"/>
</dbReference>
<evidence type="ECO:0000256" key="5">
    <source>
        <dbReference type="ARBA" id="ARBA00023004"/>
    </source>
</evidence>
<reference evidence="8" key="1">
    <citation type="journal article" date="2014" name="Int. J. Syst. Evol. Microbiol.">
        <title>Complete genome sequence of Corynebacterium casei LMG S-19264T (=DSM 44701T), isolated from a smear-ripened cheese.</title>
        <authorList>
            <consortium name="US DOE Joint Genome Institute (JGI-PGF)"/>
            <person name="Walter F."/>
            <person name="Albersmeier A."/>
            <person name="Kalinowski J."/>
            <person name="Ruckert C."/>
        </authorList>
    </citation>
    <scope>NUCLEOTIDE SEQUENCE</scope>
    <source>
        <strain evidence="8">JCM 4059</strain>
    </source>
</reference>
<dbReference type="GO" id="GO:0005506">
    <property type="term" value="F:iron ion binding"/>
    <property type="evidence" value="ECO:0007669"/>
    <property type="project" value="InterPro"/>
</dbReference>
<dbReference type="GO" id="GO:0008395">
    <property type="term" value="F:steroid hydroxylase activity"/>
    <property type="evidence" value="ECO:0007669"/>
    <property type="project" value="TreeGrafter"/>
</dbReference>
<dbReference type="Pfam" id="PF00067">
    <property type="entry name" value="p450"/>
    <property type="match status" value="1"/>
</dbReference>
<dbReference type="PANTHER" id="PTHR46696">
    <property type="entry name" value="P450, PUTATIVE (EUROFUNG)-RELATED"/>
    <property type="match status" value="1"/>
</dbReference>
<dbReference type="EMBL" id="BNBD01000007">
    <property type="protein sequence ID" value="GHF52353.1"/>
    <property type="molecule type" value="Genomic_DNA"/>
</dbReference>
<dbReference type="PANTHER" id="PTHR46696:SF4">
    <property type="entry name" value="BIOTIN BIOSYNTHESIS CYTOCHROME P450"/>
    <property type="match status" value="1"/>
</dbReference>
<dbReference type="PRINTS" id="PR00385">
    <property type="entry name" value="P450"/>
</dbReference>
<comment type="similarity">
    <text evidence="1 7">Belongs to the cytochrome P450 family.</text>
</comment>
<evidence type="ECO:0000256" key="4">
    <source>
        <dbReference type="ARBA" id="ARBA00023002"/>
    </source>
</evidence>
<name>A0A919EDV9_9ACTN</name>
<dbReference type="InterPro" id="IPR036396">
    <property type="entry name" value="Cyt_P450_sf"/>
</dbReference>
<keyword evidence="4 7" id="KW-0560">Oxidoreductase</keyword>
<dbReference type="FunFam" id="1.10.630.10:FF:000018">
    <property type="entry name" value="Cytochrome P450 monooxygenase"/>
    <property type="match status" value="1"/>
</dbReference>
<dbReference type="PRINTS" id="PR00359">
    <property type="entry name" value="BP450"/>
</dbReference>
<evidence type="ECO:0000256" key="7">
    <source>
        <dbReference type="RuleBase" id="RU000461"/>
    </source>
</evidence>
<dbReference type="AlphaFoldDB" id="A0A919EDV9"/>
<accession>A0A919EDV9</accession>
<dbReference type="SUPFAM" id="SSF48264">
    <property type="entry name" value="Cytochrome P450"/>
    <property type="match status" value="1"/>
</dbReference>
<keyword evidence="3 7" id="KW-0479">Metal-binding</keyword>
<evidence type="ECO:0000256" key="1">
    <source>
        <dbReference type="ARBA" id="ARBA00010617"/>
    </source>
</evidence>
<dbReference type="GO" id="GO:0036199">
    <property type="term" value="F:cholest-4-en-3-one 26-monooxygenase activity"/>
    <property type="evidence" value="ECO:0007669"/>
    <property type="project" value="TreeGrafter"/>
</dbReference>
<keyword evidence="2 7" id="KW-0349">Heme</keyword>